<keyword evidence="1" id="KW-0812">Transmembrane</keyword>
<accession>A0A4C1VFW7</accession>
<dbReference type="EMBL" id="BGZK01000335">
    <property type="protein sequence ID" value="GBP37519.1"/>
    <property type="molecule type" value="Genomic_DNA"/>
</dbReference>
<evidence type="ECO:0000313" key="3">
    <source>
        <dbReference type="Proteomes" id="UP000299102"/>
    </source>
</evidence>
<gene>
    <name evidence="2" type="ORF">EVAR_28771_1</name>
</gene>
<feature type="transmembrane region" description="Helical" evidence="1">
    <location>
        <begin position="116"/>
        <end position="137"/>
    </location>
</feature>
<keyword evidence="3" id="KW-1185">Reference proteome</keyword>
<comment type="caution">
    <text evidence="2">The sequence shown here is derived from an EMBL/GenBank/DDBJ whole genome shotgun (WGS) entry which is preliminary data.</text>
</comment>
<evidence type="ECO:0000313" key="2">
    <source>
        <dbReference type="EMBL" id="GBP37519.1"/>
    </source>
</evidence>
<keyword evidence="1" id="KW-1133">Transmembrane helix</keyword>
<organism evidence="2 3">
    <name type="scientific">Eumeta variegata</name>
    <name type="common">Bagworm moth</name>
    <name type="synonym">Eumeta japonica</name>
    <dbReference type="NCBI Taxonomy" id="151549"/>
    <lineage>
        <taxon>Eukaryota</taxon>
        <taxon>Metazoa</taxon>
        <taxon>Ecdysozoa</taxon>
        <taxon>Arthropoda</taxon>
        <taxon>Hexapoda</taxon>
        <taxon>Insecta</taxon>
        <taxon>Pterygota</taxon>
        <taxon>Neoptera</taxon>
        <taxon>Endopterygota</taxon>
        <taxon>Lepidoptera</taxon>
        <taxon>Glossata</taxon>
        <taxon>Ditrysia</taxon>
        <taxon>Tineoidea</taxon>
        <taxon>Psychidae</taxon>
        <taxon>Oiketicinae</taxon>
        <taxon>Eumeta</taxon>
    </lineage>
</organism>
<dbReference type="AlphaFoldDB" id="A0A4C1VFW7"/>
<dbReference type="Proteomes" id="UP000299102">
    <property type="component" value="Unassembled WGS sequence"/>
</dbReference>
<sequence length="144" mass="15636">MRIEVSASLAPVLIKEGEIDTIPLASSSCSVAWGAQMAARAHAILIRTQAQADAVKTSIHKQIALAIILVVLREILIKKKCNVVRDSLQLQHAKKLSAYRSRLFQRPLTSTDSVSLCRLISLSVFVLILAASFASLLKFVSVLA</sequence>
<protein>
    <submittedName>
        <fullName evidence="2">Uncharacterized protein</fullName>
    </submittedName>
</protein>
<name>A0A4C1VFW7_EUMVA</name>
<evidence type="ECO:0000256" key="1">
    <source>
        <dbReference type="SAM" id="Phobius"/>
    </source>
</evidence>
<keyword evidence="1" id="KW-0472">Membrane</keyword>
<proteinExistence type="predicted"/>
<reference evidence="2 3" key="1">
    <citation type="journal article" date="2019" name="Commun. Biol.">
        <title>The bagworm genome reveals a unique fibroin gene that provides high tensile strength.</title>
        <authorList>
            <person name="Kono N."/>
            <person name="Nakamura H."/>
            <person name="Ohtoshi R."/>
            <person name="Tomita M."/>
            <person name="Numata K."/>
            <person name="Arakawa K."/>
        </authorList>
    </citation>
    <scope>NUCLEOTIDE SEQUENCE [LARGE SCALE GENOMIC DNA]</scope>
</reference>